<dbReference type="RefSeq" id="WP_137065072.1">
    <property type="nucleotide sequence ID" value="NZ_CP040748.1"/>
</dbReference>
<keyword evidence="2" id="KW-1185">Reference proteome</keyword>
<protein>
    <recommendedName>
        <fullName evidence="3">DUF2384 domain-containing protein</fullName>
    </recommendedName>
</protein>
<evidence type="ECO:0008006" key="3">
    <source>
        <dbReference type="Google" id="ProtNLM"/>
    </source>
</evidence>
<comment type="caution">
    <text evidence="1">The sequence shown here is derived from an EMBL/GenBank/DDBJ whole genome shotgun (WGS) entry which is preliminary data.</text>
</comment>
<reference evidence="1 2" key="1">
    <citation type="submission" date="2019-04" db="EMBL/GenBank/DDBJ databases">
        <authorList>
            <person name="Dong K."/>
        </authorList>
    </citation>
    <scope>NUCLEOTIDE SEQUENCE [LARGE SCALE GENOMIC DNA]</scope>
    <source>
        <strain evidence="2">dk3543</strain>
    </source>
</reference>
<proteinExistence type="predicted"/>
<dbReference type="OrthoDB" id="4965902at2"/>
<evidence type="ECO:0000313" key="2">
    <source>
        <dbReference type="Proteomes" id="UP000307808"/>
    </source>
</evidence>
<evidence type="ECO:0000313" key="1">
    <source>
        <dbReference type="EMBL" id="TKI64614.1"/>
    </source>
</evidence>
<accession>A0A4U2YU63</accession>
<organism evidence="1 2">
    <name type="scientific">Nocardioides jishulii</name>
    <dbReference type="NCBI Taxonomy" id="2575440"/>
    <lineage>
        <taxon>Bacteria</taxon>
        <taxon>Bacillati</taxon>
        <taxon>Actinomycetota</taxon>
        <taxon>Actinomycetes</taxon>
        <taxon>Propionibacteriales</taxon>
        <taxon>Nocardioidaceae</taxon>
        <taxon>Nocardioides</taxon>
    </lineage>
</organism>
<dbReference type="AlphaFoldDB" id="A0A4U2YU63"/>
<dbReference type="EMBL" id="SZPY01000001">
    <property type="protein sequence ID" value="TKI64614.1"/>
    <property type="molecule type" value="Genomic_DNA"/>
</dbReference>
<name>A0A4U2YU63_9ACTN</name>
<gene>
    <name evidence="1" type="ORF">FC770_05700</name>
</gene>
<sequence length="121" mass="12997">MAEQVGPDFYDERAMGEALGSDGEPLAPVEVRALREARKVLALPTADGYWVFPTWQVVDGAVLPGVAEVMAAFEGAPVWSVGLWMTTPDEQWHGRTPAEVLRSGDAETVVEAAADTAARWA</sequence>
<dbReference type="Proteomes" id="UP000307808">
    <property type="component" value="Unassembled WGS sequence"/>
</dbReference>